<dbReference type="Gene3D" id="2.60.40.1890">
    <property type="entry name" value="PCu(A)C copper chaperone"/>
    <property type="match status" value="1"/>
</dbReference>
<dbReference type="SUPFAM" id="SSF110087">
    <property type="entry name" value="DR1885-like metal-binding protein"/>
    <property type="match status" value="1"/>
</dbReference>
<dbReference type="InterPro" id="IPR058248">
    <property type="entry name" value="Lxx211020-like"/>
</dbReference>
<protein>
    <recommendedName>
        <fullName evidence="3">Copper chaperone PCu(A)C</fullName>
    </recommendedName>
</protein>
<gene>
    <name evidence="2" type="ORF">DEO68_01700</name>
</gene>
<dbReference type="EMBL" id="DOTR01000011">
    <property type="protein sequence ID" value="HCA00906.1"/>
    <property type="molecule type" value="Genomic_DNA"/>
</dbReference>
<evidence type="ECO:0000313" key="2">
    <source>
        <dbReference type="EMBL" id="HCA00906.1"/>
    </source>
</evidence>
<evidence type="ECO:0008006" key="3">
    <source>
        <dbReference type="Google" id="ProtNLM"/>
    </source>
</evidence>
<proteinExistence type="predicted"/>
<organism evidence="2">
    <name type="scientific">Halomonas campaniensis</name>
    <dbReference type="NCBI Taxonomy" id="213554"/>
    <lineage>
        <taxon>Bacteria</taxon>
        <taxon>Pseudomonadati</taxon>
        <taxon>Pseudomonadota</taxon>
        <taxon>Gammaproteobacteria</taxon>
        <taxon>Oceanospirillales</taxon>
        <taxon>Halomonadaceae</taxon>
        <taxon>Halomonas</taxon>
    </lineage>
</organism>
<accession>A0A3D0KBM2</accession>
<dbReference type="InterPro" id="IPR007410">
    <property type="entry name" value="LpqE-like"/>
</dbReference>
<dbReference type="PANTHER" id="PTHR36302:SF1">
    <property type="entry name" value="COPPER CHAPERONE PCU(A)C"/>
    <property type="match status" value="1"/>
</dbReference>
<name>A0A3D0KBM2_9GAMM</name>
<keyword evidence="1" id="KW-0732">Signal</keyword>
<feature type="signal peptide" evidence="1">
    <location>
        <begin position="1"/>
        <end position="21"/>
    </location>
</feature>
<dbReference type="Pfam" id="PF04314">
    <property type="entry name" value="PCuAC"/>
    <property type="match status" value="1"/>
</dbReference>
<comment type="caution">
    <text evidence="2">The sequence shown here is derived from an EMBL/GenBank/DDBJ whole genome shotgun (WGS) entry which is preliminary data.</text>
</comment>
<dbReference type="InterPro" id="IPR036182">
    <property type="entry name" value="PCuAC_sf"/>
</dbReference>
<reference evidence="2" key="1">
    <citation type="journal article" date="2018" name="Nat. Biotechnol.">
        <title>A standardized bacterial taxonomy based on genome phylogeny substantially revises the tree of life.</title>
        <authorList>
            <person name="Parks D.H."/>
            <person name="Chuvochina M."/>
            <person name="Waite D.W."/>
            <person name="Rinke C."/>
            <person name="Skarshewski A."/>
            <person name="Chaumeil P.A."/>
            <person name="Hugenholtz P."/>
        </authorList>
    </citation>
    <scope>NUCLEOTIDE SEQUENCE [LARGE SCALE GENOMIC DNA]</scope>
    <source>
        <strain evidence="2">UBA11284</strain>
    </source>
</reference>
<evidence type="ECO:0000256" key="1">
    <source>
        <dbReference type="SAM" id="SignalP"/>
    </source>
</evidence>
<dbReference type="PANTHER" id="PTHR36302">
    <property type="entry name" value="BLR7088 PROTEIN"/>
    <property type="match status" value="1"/>
</dbReference>
<feature type="chain" id="PRO_5017577879" description="Copper chaperone PCu(A)C" evidence="1">
    <location>
        <begin position="22"/>
        <end position="159"/>
    </location>
</feature>
<dbReference type="AlphaFoldDB" id="A0A3D0KBM2"/>
<sequence>MLTRALWLTALLTGSISFASAHDVQTDQLRIAHPFATPTPPGVTNGAAYLDITAHTESVTLVSAQTPVSESVELHDMQMEGDMMKMRHVSAIEIAKDETLTMRPGGGYHLMLMGLHQPLAEGDRFPITLEFAQQDAIEIEVWVQSAQEGSTAADRHHQH</sequence>